<organism evidence="2 3">
    <name type="scientific">Amylocarpus encephaloides</name>
    <dbReference type="NCBI Taxonomy" id="45428"/>
    <lineage>
        <taxon>Eukaryota</taxon>
        <taxon>Fungi</taxon>
        <taxon>Dikarya</taxon>
        <taxon>Ascomycota</taxon>
        <taxon>Pezizomycotina</taxon>
        <taxon>Leotiomycetes</taxon>
        <taxon>Helotiales</taxon>
        <taxon>Helotiales incertae sedis</taxon>
        <taxon>Amylocarpus</taxon>
    </lineage>
</organism>
<feature type="region of interest" description="Disordered" evidence="1">
    <location>
        <begin position="615"/>
        <end position="637"/>
    </location>
</feature>
<feature type="region of interest" description="Disordered" evidence="1">
    <location>
        <begin position="846"/>
        <end position="903"/>
    </location>
</feature>
<sequence>MAPSIANSGPRSYAQDELRCIRDTLPLDRRVLEVLSARADIACIVRLPEDKRKFSRTVSCPGQSLSNITNRRRPFQQSSMGNSTPTDDNEEPTITEVVTSRDLPPTQWNLRRRDSSDRSQPYSAPTGSIAQQSENFQRFYRAVVSPTHVRVTAGGRIVPNTRTAGPPAFEWNNDKRCFESRKPPPETDLTLPQSSTWNHSMPFPPGLSPMMPGGFMSPYPFLPPGNLAAPFPSPRLAGFGGHNTVITSAEPHRRLASDGPENSGALPQPIKISPPTQFDQTKPFVYNGQLIYPVPPPQHPLPMSMTLLGNPNFAPQTPAGHTGSFAPHPHPHFPIPLPNFPNPMMFPAGQPLPIPMPHPAAGHDNTPMMHPMASPMMPMPPLSDFTRGQIQGLRRHLNIIETQAANSFQAAEQQYLQSQRAAVLAQINGMEAMLQAQLAQENPNNVRSQRNSNVSEDLEVTSGRQNSIGQSTQSTALQSRAEQPHGKKGEAHTKDEVDSRKTSDRSDSMNKSRLSAAAAMAPPFQPRAHSSTVVSYQPSNHGDDRSVVSNSPIEPDETQSQIETRLLSRASTNWGQDANNKSIVVMSGPPGMPKAQSMREHKPQIELEKLSIQRSSPFNHRSDAPPQHSAHSSGHHIANQPVPYLVGVLPQGLSGGDANLADLVYPRPLTDLEVRARHLYWGRAPRAMQTGLPKFDGKDFYPPSPVKDTPRMPAYGTWSGPVYNNSSTGQIMDFDQLFMEPGVPGHQSPSPERFPPQHANYASLPTNGFMAAGGLGIHELTDASRYPTQQSYKPTAQSRPETPTSTTRAAAMEDFSNLFLEPGVPGYQSPDRSKFPQQTMQLKMKARTSGMSFSSKRTPKGKSPEVLGAETGSDSHSTHSTVDFHLTPLSDDDPQSADPETSFAERVASFSNKPFSCRICSRVETKPQRP</sequence>
<feature type="compositionally biased region" description="Low complexity" evidence="1">
    <location>
        <begin position="442"/>
        <end position="455"/>
    </location>
</feature>
<feature type="compositionally biased region" description="Polar residues" evidence="1">
    <location>
        <begin position="462"/>
        <end position="481"/>
    </location>
</feature>
<feature type="compositionally biased region" description="Polar residues" evidence="1">
    <location>
        <begin position="56"/>
        <end position="86"/>
    </location>
</feature>
<proteinExistence type="predicted"/>
<feature type="compositionally biased region" description="Basic and acidic residues" evidence="1">
    <location>
        <begin position="482"/>
        <end position="510"/>
    </location>
</feature>
<dbReference type="Proteomes" id="UP000824998">
    <property type="component" value="Unassembled WGS sequence"/>
</dbReference>
<feature type="region of interest" description="Disordered" evidence="1">
    <location>
        <begin position="55"/>
        <end position="130"/>
    </location>
</feature>
<accession>A0A9P8C370</accession>
<name>A0A9P8C370_9HELO</name>
<reference evidence="2" key="1">
    <citation type="journal article" date="2021" name="IMA Fungus">
        <title>Genomic characterization of three marine fungi, including Emericellopsis atlantica sp. nov. with signatures of a generalist lifestyle and marine biomass degradation.</title>
        <authorList>
            <person name="Hagestad O.C."/>
            <person name="Hou L."/>
            <person name="Andersen J.H."/>
            <person name="Hansen E.H."/>
            <person name="Altermark B."/>
            <person name="Li C."/>
            <person name="Kuhnert E."/>
            <person name="Cox R.J."/>
            <person name="Crous P.W."/>
            <person name="Spatafora J.W."/>
            <person name="Lail K."/>
            <person name="Amirebrahimi M."/>
            <person name="Lipzen A."/>
            <person name="Pangilinan J."/>
            <person name="Andreopoulos W."/>
            <person name="Hayes R.D."/>
            <person name="Ng V."/>
            <person name="Grigoriev I.V."/>
            <person name="Jackson S.A."/>
            <person name="Sutton T.D.S."/>
            <person name="Dobson A.D.W."/>
            <person name="Rama T."/>
        </authorList>
    </citation>
    <scope>NUCLEOTIDE SEQUENCE</scope>
    <source>
        <strain evidence="2">TRa018bII</strain>
    </source>
</reference>
<keyword evidence="3" id="KW-1185">Reference proteome</keyword>
<evidence type="ECO:0000313" key="2">
    <source>
        <dbReference type="EMBL" id="KAG9231807.1"/>
    </source>
</evidence>
<evidence type="ECO:0000313" key="3">
    <source>
        <dbReference type="Proteomes" id="UP000824998"/>
    </source>
</evidence>
<feature type="compositionally biased region" description="Polar residues" evidence="1">
    <location>
        <begin position="547"/>
        <end position="559"/>
    </location>
</feature>
<feature type="region of interest" description="Disordered" evidence="1">
    <location>
        <begin position="788"/>
        <end position="807"/>
    </location>
</feature>
<comment type="caution">
    <text evidence="2">The sequence shown here is derived from an EMBL/GenBank/DDBJ whole genome shotgun (WGS) entry which is preliminary data.</text>
</comment>
<dbReference type="OrthoDB" id="5401902at2759"/>
<gene>
    <name evidence="2" type="ORF">BJ875DRAFT_105611</name>
</gene>
<feature type="compositionally biased region" description="Polar residues" evidence="1">
    <location>
        <begin position="528"/>
        <end position="540"/>
    </location>
</feature>
<evidence type="ECO:0000256" key="1">
    <source>
        <dbReference type="SAM" id="MobiDB-lite"/>
    </source>
</evidence>
<feature type="compositionally biased region" description="Polar residues" evidence="1">
    <location>
        <begin position="872"/>
        <end position="881"/>
    </location>
</feature>
<feature type="region of interest" description="Disordered" evidence="1">
    <location>
        <begin position="441"/>
        <end position="559"/>
    </location>
</feature>
<protein>
    <submittedName>
        <fullName evidence="2">Uncharacterized protein</fullName>
    </submittedName>
</protein>
<dbReference type="EMBL" id="MU251580">
    <property type="protein sequence ID" value="KAG9231807.1"/>
    <property type="molecule type" value="Genomic_DNA"/>
</dbReference>
<feature type="compositionally biased region" description="Polar residues" evidence="1">
    <location>
        <begin position="118"/>
        <end position="130"/>
    </location>
</feature>
<dbReference type="AlphaFoldDB" id="A0A9P8C370"/>